<sequence length="91" mass="10863">MPRRKDDIEQGLRRKGFKQREGDHHYFIYWNLNGEKTAVFTKTSHTPKMRDIPDNLLGLMARQCRLNKADFLNLVDCPLSREEFERRLAQT</sequence>
<dbReference type="Proteomes" id="UP000005459">
    <property type="component" value="Unassembled WGS sequence"/>
</dbReference>
<evidence type="ECO:0000313" key="2">
    <source>
        <dbReference type="Proteomes" id="UP000005459"/>
    </source>
</evidence>
<gene>
    <name evidence="1" type="ORF">ThimaDRAFT_4504</name>
</gene>
<dbReference type="AlphaFoldDB" id="F9UHV1"/>
<dbReference type="RefSeq" id="WP_007195375.1">
    <property type="nucleotide sequence ID" value="NZ_AFWV01000020.1"/>
</dbReference>
<dbReference type="OrthoDB" id="671511at2"/>
<evidence type="ECO:0000313" key="1">
    <source>
        <dbReference type="EMBL" id="EGV16277.1"/>
    </source>
</evidence>
<proteinExistence type="predicted"/>
<organism evidence="1 2">
    <name type="scientific">Thiocapsa marina 5811</name>
    <dbReference type="NCBI Taxonomy" id="768671"/>
    <lineage>
        <taxon>Bacteria</taxon>
        <taxon>Pseudomonadati</taxon>
        <taxon>Pseudomonadota</taxon>
        <taxon>Gammaproteobacteria</taxon>
        <taxon>Chromatiales</taxon>
        <taxon>Chromatiaceae</taxon>
        <taxon>Thiocapsa</taxon>
    </lineage>
</organism>
<dbReference type="EMBL" id="AFWV01000020">
    <property type="protein sequence ID" value="EGV16277.1"/>
    <property type="molecule type" value="Genomic_DNA"/>
</dbReference>
<name>F9UHV1_9GAMM</name>
<keyword evidence="2" id="KW-1185">Reference proteome</keyword>
<reference evidence="1 2" key="1">
    <citation type="submission" date="2011-06" db="EMBL/GenBank/DDBJ databases">
        <title>The draft genome of Thiocapsa marina 5811.</title>
        <authorList>
            <consortium name="US DOE Joint Genome Institute (JGI-PGF)"/>
            <person name="Lucas S."/>
            <person name="Han J."/>
            <person name="Cheng J.-F."/>
            <person name="Goodwin L."/>
            <person name="Pitluck S."/>
            <person name="Peters L."/>
            <person name="Land M.L."/>
            <person name="Hauser L."/>
            <person name="Vogl K."/>
            <person name="Liu Z."/>
            <person name="Imhoff J."/>
            <person name="Thiel V."/>
            <person name="Frigaard N.-U."/>
            <person name="Bryant D."/>
            <person name="Woyke T.J."/>
        </authorList>
    </citation>
    <scope>NUCLEOTIDE SEQUENCE [LARGE SCALE GENOMIC DNA]</scope>
    <source>
        <strain evidence="1 2">5811</strain>
    </source>
</reference>
<protein>
    <recommendedName>
        <fullName evidence="3">YcfA family protein</fullName>
    </recommendedName>
</protein>
<evidence type="ECO:0008006" key="3">
    <source>
        <dbReference type="Google" id="ProtNLM"/>
    </source>
</evidence>
<accession>F9UHV1</accession>
<dbReference type="eggNOG" id="ENOG50335GD">
    <property type="taxonomic scope" value="Bacteria"/>
</dbReference>
<dbReference type="STRING" id="768671.ThimaDRAFT_4504"/>